<keyword evidence="6" id="KW-1185">Reference proteome</keyword>
<dbReference type="Gene3D" id="3.40.50.720">
    <property type="entry name" value="NAD(P)-binding Rossmann-like Domain"/>
    <property type="match status" value="1"/>
</dbReference>
<dbReference type="GO" id="GO:0016491">
    <property type="term" value="F:oxidoreductase activity"/>
    <property type="evidence" value="ECO:0007669"/>
    <property type="project" value="UniProtKB-KW"/>
</dbReference>
<evidence type="ECO:0000313" key="6">
    <source>
        <dbReference type="Proteomes" id="UP000248330"/>
    </source>
</evidence>
<organism evidence="5 6">
    <name type="scientific">Sinimarinibacterium flocculans</name>
    <dbReference type="NCBI Taxonomy" id="985250"/>
    <lineage>
        <taxon>Bacteria</taxon>
        <taxon>Pseudomonadati</taxon>
        <taxon>Pseudomonadota</taxon>
        <taxon>Gammaproteobacteria</taxon>
        <taxon>Nevskiales</taxon>
        <taxon>Nevskiaceae</taxon>
        <taxon>Sinimarinibacterium</taxon>
    </lineage>
</organism>
<gene>
    <name evidence="5" type="ORF">C8D93_10269</name>
</gene>
<accession>A0A318ECC1</accession>
<comment type="similarity">
    <text evidence="1 4">Belongs to the short-chain dehydrogenases/reductases (SDR) family.</text>
</comment>
<dbReference type="PRINTS" id="PR00080">
    <property type="entry name" value="SDRFAMILY"/>
</dbReference>
<reference evidence="5 6" key="1">
    <citation type="submission" date="2018-04" db="EMBL/GenBank/DDBJ databases">
        <title>Genomic Encyclopedia of Type Strains, Phase IV (KMG-IV): sequencing the most valuable type-strain genomes for metagenomic binning, comparative biology and taxonomic classification.</title>
        <authorList>
            <person name="Goeker M."/>
        </authorList>
    </citation>
    <scope>NUCLEOTIDE SEQUENCE [LARGE SCALE GENOMIC DNA]</scope>
    <source>
        <strain evidence="5 6">DSM 104150</strain>
    </source>
</reference>
<dbReference type="InterPro" id="IPR020904">
    <property type="entry name" value="Sc_DH/Rdtase_CS"/>
</dbReference>
<keyword evidence="2" id="KW-0521">NADP</keyword>
<protein>
    <submittedName>
        <fullName evidence="5">3-oxoacyl-[acyl-carrier protein] reductase</fullName>
    </submittedName>
</protein>
<dbReference type="CDD" id="cd05233">
    <property type="entry name" value="SDR_c"/>
    <property type="match status" value="1"/>
</dbReference>
<dbReference type="Pfam" id="PF00106">
    <property type="entry name" value="adh_short"/>
    <property type="match status" value="1"/>
</dbReference>
<dbReference type="PROSITE" id="PS00061">
    <property type="entry name" value="ADH_SHORT"/>
    <property type="match status" value="1"/>
</dbReference>
<sequence>MSAVQEQVHLVTGAASGIGLHLATELLRRGARVCAADVNRDGLSTLQAHAQNDRLLAATLDVRDPAQWSALIGQVLDRWQRLDVLMNVAGVIRPGWVHAFSADDVHLQLDINTKGVIFGTQAATRVMLDQGHGRIINIASLAGVAPVPGLALYSASKFAVRGFTLAVAFELREKNIRVTAICPDAVQTPMLDQQVDREEAAMTFSGSPSPLTVEDIGRAVFERALPHAPLEITLPAHRGAMAKFGSLFPGASVGLLARLRELGRARQQQRRRS</sequence>
<dbReference type="InterPro" id="IPR036291">
    <property type="entry name" value="NAD(P)-bd_dom_sf"/>
</dbReference>
<evidence type="ECO:0000256" key="1">
    <source>
        <dbReference type="ARBA" id="ARBA00006484"/>
    </source>
</evidence>
<dbReference type="AlphaFoldDB" id="A0A318ECC1"/>
<comment type="caution">
    <text evidence="5">The sequence shown here is derived from an EMBL/GenBank/DDBJ whole genome shotgun (WGS) entry which is preliminary data.</text>
</comment>
<evidence type="ECO:0000313" key="5">
    <source>
        <dbReference type="EMBL" id="PXV70217.1"/>
    </source>
</evidence>
<dbReference type="Proteomes" id="UP000248330">
    <property type="component" value="Unassembled WGS sequence"/>
</dbReference>
<evidence type="ECO:0000256" key="4">
    <source>
        <dbReference type="RuleBase" id="RU000363"/>
    </source>
</evidence>
<dbReference type="OrthoDB" id="9775296at2"/>
<evidence type="ECO:0000256" key="2">
    <source>
        <dbReference type="ARBA" id="ARBA00022857"/>
    </source>
</evidence>
<dbReference type="SUPFAM" id="SSF51735">
    <property type="entry name" value="NAD(P)-binding Rossmann-fold domains"/>
    <property type="match status" value="1"/>
</dbReference>
<dbReference type="InterPro" id="IPR002347">
    <property type="entry name" value="SDR_fam"/>
</dbReference>
<evidence type="ECO:0000256" key="3">
    <source>
        <dbReference type="ARBA" id="ARBA00023002"/>
    </source>
</evidence>
<keyword evidence="3" id="KW-0560">Oxidoreductase</keyword>
<dbReference type="RefSeq" id="WP_110263908.1">
    <property type="nucleotide sequence ID" value="NZ_CAWNXA010000002.1"/>
</dbReference>
<dbReference type="PANTHER" id="PTHR43391:SF14">
    <property type="entry name" value="DEHYDROGENASE_REDUCTASE SDR FAMILY PROTEIN 7-LIKE"/>
    <property type="match status" value="1"/>
</dbReference>
<dbReference type="PRINTS" id="PR00081">
    <property type="entry name" value="GDHRDH"/>
</dbReference>
<dbReference type="PANTHER" id="PTHR43391">
    <property type="entry name" value="RETINOL DEHYDROGENASE-RELATED"/>
    <property type="match status" value="1"/>
</dbReference>
<name>A0A318ECC1_9GAMM</name>
<dbReference type="FunFam" id="3.40.50.720:FF:000084">
    <property type="entry name" value="Short-chain dehydrogenase reductase"/>
    <property type="match status" value="1"/>
</dbReference>
<dbReference type="EMBL" id="QICN01000002">
    <property type="protein sequence ID" value="PXV70217.1"/>
    <property type="molecule type" value="Genomic_DNA"/>
</dbReference>
<proteinExistence type="inferred from homology"/>